<dbReference type="InParanoid" id="A0A0C3NG07"/>
<evidence type="ECO:0000313" key="3">
    <source>
        <dbReference type="Proteomes" id="UP000054217"/>
    </source>
</evidence>
<evidence type="ECO:0000313" key="2">
    <source>
        <dbReference type="EMBL" id="KIN94388.1"/>
    </source>
</evidence>
<protein>
    <submittedName>
        <fullName evidence="2">Uncharacterized protein</fullName>
    </submittedName>
</protein>
<feature type="compositionally biased region" description="Basic and acidic residues" evidence="1">
    <location>
        <begin position="68"/>
        <end position="86"/>
    </location>
</feature>
<proteinExistence type="predicted"/>
<reference evidence="2 3" key="1">
    <citation type="submission" date="2014-04" db="EMBL/GenBank/DDBJ databases">
        <authorList>
            <consortium name="DOE Joint Genome Institute"/>
            <person name="Kuo A."/>
            <person name="Kohler A."/>
            <person name="Costa M.D."/>
            <person name="Nagy L.G."/>
            <person name="Floudas D."/>
            <person name="Copeland A."/>
            <person name="Barry K.W."/>
            <person name="Cichocki N."/>
            <person name="Veneault-Fourrey C."/>
            <person name="LaButti K."/>
            <person name="Lindquist E.A."/>
            <person name="Lipzen A."/>
            <person name="Lundell T."/>
            <person name="Morin E."/>
            <person name="Murat C."/>
            <person name="Sun H."/>
            <person name="Tunlid A."/>
            <person name="Henrissat B."/>
            <person name="Grigoriev I.V."/>
            <person name="Hibbett D.S."/>
            <person name="Martin F."/>
            <person name="Nordberg H.P."/>
            <person name="Cantor M.N."/>
            <person name="Hua S.X."/>
        </authorList>
    </citation>
    <scope>NUCLEOTIDE SEQUENCE [LARGE SCALE GENOMIC DNA]</scope>
    <source>
        <strain evidence="2 3">Marx 270</strain>
    </source>
</reference>
<dbReference type="EMBL" id="KN832100">
    <property type="protein sequence ID" value="KIN94388.1"/>
    <property type="molecule type" value="Genomic_DNA"/>
</dbReference>
<dbReference type="HOGENOM" id="CLU_2185038_0_0_1"/>
<dbReference type="Proteomes" id="UP000054217">
    <property type="component" value="Unassembled WGS sequence"/>
</dbReference>
<feature type="region of interest" description="Disordered" evidence="1">
    <location>
        <begin position="58"/>
        <end position="90"/>
    </location>
</feature>
<reference evidence="3" key="2">
    <citation type="submission" date="2015-01" db="EMBL/GenBank/DDBJ databases">
        <title>Evolutionary Origins and Diversification of the Mycorrhizal Mutualists.</title>
        <authorList>
            <consortium name="DOE Joint Genome Institute"/>
            <consortium name="Mycorrhizal Genomics Consortium"/>
            <person name="Kohler A."/>
            <person name="Kuo A."/>
            <person name="Nagy L.G."/>
            <person name="Floudas D."/>
            <person name="Copeland A."/>
            <person name="Barry K.W."/>
            <person name="Cichocki N."/>
            <person name="Veneault-Fourrey C."/>
            <person name="LaButti K."/>
            <person name="Lindquist E.A."/>
            <person name="Lipzen A."/>
            <person name="Lundell T."/>
            <person name="Morin E."/>
            <person name="Murat C."/>
            <person name="Riley R."/>
            <person name="Ohm R."/>
            <person name="Sun H."/>
            <person name="Tunlid A."/>
            <person name="Henrissat B."/>
            <person name="Grigoriev I.V."/>
            <person name="Hibbett D.S."/>
            <person name="Martin F."/>
        </authorList>
    </citation>
    <scope>NUCLEOTIDE SEQUENCE [LARGE SCALE GENOMIC DNA]</scope>
    <source>
        <strain evidence="3">Marx 270</strain>
    </source>
</reference>
<sequence>MNFDIPMPTIQKVQDANCDIAAELTERGNTENWDHNEQCADHNWNSCQYLHPKYATVPDSDMPCNEDASPRSEQEQSWHHQQRDNGPEFEPVVLHFVNRFGSRDAQVHY</sequence>
<evidence type="ECO:0000256" key="1">
    <source>
        <dbReference type="SAM" id="MobiDB-lite"/>
    </source>
</evidence>
<gene>
    <name evidence="2" type="ORF">M404DRAFT_1008364</name>
</gene>
<dbReference type="AlphaFoldDB" id="A0A0C3NG07"/>
<keyword evidence="3" id="KW-1185">Reference proteome</keyword>
<organism evidence="2 3">
    <name type="scientific">Pisolithus tinctorius Marx 270</name>
    <dbReference type="NCBI Taxonomy" id="870435"/>
    <lineage>
        <taxon>Eukaryota</taxon>
        <taxon>Fungi</taxon>
        <taxon>Dikarya</taxon>
        <taxon>Basidiomycota</taxon>
        <taxon>Agaricomycotina</taxon>
        <taxon>Agaricomycetes</taxon>
        <taxon>Agaricomycetidae</taxon>
        <taxon>Boletales</taxon>
        <taxon>Sclerodermatineae</taxon>
        <taxon>Pisolithaceae</taxon>
        <taxon>Pisolithus</taxon>
    </lineage>
</organism>
<name>A0A0C3NG07_PISTI</name>
<accession>A0A0C3NG07</accession>